<dbReference type="Proteomes" id="UP001142078">
    <property type="component" value="Unassembled WGS sequence"/>
</dbReference>
<reference evidence="1" key="1">
    <citation type="submission" date="2022-07" db="EMBL/GenBank/DDBJ databases">
        <title>Enhanced cultured diversity of the mouse gut microbiota enables custom-made synthetic communities.</title>
        <authorList>
            <person name="Afrizal A."/>
        </authorList>
    </citation>
    <scope>NUCLEOTIDE SEQUENCE</scope>
    <source>
        <strain evidence="1">DSM 29482</strain>
    </source>
</reference>
<dbReference type="EMBL" id="JANJZL010000019">
    <property type="protein sequence ID" value="MCR2045492.1"/>
    <property type="molecule type" value="Genomic_DNA"/>
</dbReference>
<keyword evidence="2" id="KW-1185">Reference proteome</keyword>
<comment type="caution">
    <text evidence="1">The sequence shown here is derived from an EMBL/GenBank/DDBJ whole genome shotgun (WGS) entry which is preliminary data.</text>
</comment>
<gene>
    <name evidence="1" type="ORF">NSA23_15430</name>
</gene>
<protein>
    <recommendedName>
        <fullName evidence="3">Phage capsid family protein</fullName>
    </recommendedName>
</protein>
<dbReference type="RefSeq" id="WP_042678509.1">
    <property type="nucleotide sequence ID" value="NZ_CABKTM010000005.1"/>
</dbReference>
<accession>A0A9X2MLT2</accession>
<evidence type="ECO:0000313" key="2">
    <source>
        <dbReference type="Proteomes" id="UP001142078"/>
    </source>
</evidence>
<sequence length="304" mass="32975">MDKSLQKMNLQLFAEENLTVTGDLAKVQSIDFANRFGENITKLLEALGVTRKIPMASGMVIKTYKAVKNVKKDKVGEGEVIPLSKVETKPDKTYEIELKKFRKAVSGEAIQRHGFDQAVAETDELLLKEIQKDIRADLFTFLATGTGRAEGVGLQAALAQAWGQVQTLFEDDAVNTIAFVNPLDVANYNGDAKLTIQKEFGLTFVEGFTDVTVITNTSVPKGKIYATAPENVVFAYIPVTGSELGKTFNLTSDETGYIGITHNNVNNNVTVETLALSGATLFAERLDGVVVVGIKEPEAPPIEG</sequence>
<proteinExistence type="predicted"/>
<dbReference type="AlphaFoldDB" id="A0A9X2MLT2"/>
<organism evidence="1 2">
    <name type="scientific">Anaerosalibacter massiliensis</name>
    <dbReference type="NCBI Taxonomy" id="1347392"/>
    <lineage>
        <taxon>Bacteria</taxon>
        <taxon>Bacillati</taxon>
        <taxon>Bacillota</taxon>
        <taxon>Tissierellia</taxon>
        <taxon>Tissierellales</taxon>
        <taxon>Sporanaerobacteraceae</taxon>
        <taxon>Anaerosalibacter</taxon>
    </lineage>
</organism>
<name>A0A9X2MLT2_9FIRM</name>
<evidence type="ECO:0000313" key="1">
    <source>
        <dbReference type="EMBL" id="MCR2045492.1"/>
    </source>
</evidence>
<evidence type="ECO:0008006" key="3">
    <source>
        <dbReference type="Google" id="ProtNLM"/>
    </source>
</evidence>